<accession>A0AAV4H0S9</accession>
<reference evidence="3 4" key="1">
    <citation type="journal article" date="2021" name="Elife">
        <title>Chloroplast acquisition without the gene transfer in kleptoplastic sea slugs, Plakobranchus ocellatus.</title>
        <authorList>
            <person name="Maeda T."/>
            <person name="Takahashi S."/>
            <person name="Yoshida T."/>
            <person name="Shimamura S."/>
            <person name="Takaki Y."/>
            <person name="Nagai Y."/>
            <person name="Toyoda A."/>
            <person name="Suzuki Y."/>
            <person name="Arimoto A."/>
            <person name="Ishii H."/>
            <person name="Satoh N."/>
            <person name="Nishiyama T."/>
            <person name="Hasebe M."/>
            <person name="Maruyama T."/>
            <person name="Minagawa J."/>
            <person name="Obokata J."/>
            <person name="Shigenobu S."/>
        </authorList>
    </citation>
    <scope>NUCLEOTIDE SEQUENCE [LARGE SCALE GENOMIC DNA]</scope>
</reference>
<comment type="caution">
    <text evidence="3">The sequence shown here is derived from an EMBL/GenBank/DDBJ whole genome shotgun (WGS) entry which is preliminary data.</text>
</comment>
<dbReference type="PROSITE" id="PS00524">
    <property type="entry name" value="SMB_1"/>
    <property type="match status" value="1"/>
</dbReference>
<evidence type="ECO:0000313" key="4">
    <source>
        <dbReference type="Proteomes" id="UP000762676"/>
    </source>
</evidence>
<dbReference type="Proteomes" id="UP000762676">
    <property type="component" value="Unassembled WGS sequence"/>
</dbReference>
<name>A0AAV4H0S9_9GAST</name>
<dbReference type="SUPFAM" id="SSF90188">
    <property type="entry name" value="Somatomedin B domain"/>
    <property type="match status" value="1"/>
</dbReference>
<dbReference type="Gene3D" id="4.10.410.20">
    <property type="match status" value="1"/>
</dbReference>
<evidence type="ECO:0000313" key="3">
    <source>
        <dbReference type="EMBL" id="GFR91627.1"/>
    </source>
</evidence>
<dbReference type="InterPro" id="IPR001212">
    <property type="entry name" value="Somatomedin_B_dom"/>
</dbReference>
<dbReference type="InterPro" id="IPR036024">
    <property type="entry name" value="Somatomedin_B-like_dom_sf"/>
</dbReference>
<protein>
    <recommendedName>
        <fullName evidence="2">SMB domain-containing protein</fullName>
    </recommendedName>
</protein>
<dbReference type="AlphaFoldDB" id="A0AAV4H0S9"/>
<evidence type="ECO:0000256" key="1">
    <source>
        <dbReference type="ARBA" id="ARBA00023157"/>
    </source>
</evidence>
<proteinExistence type="predicted"/>
<dbReference type="PROSITE" id="PS50958">
    <property type="entry name" value="SMB_2"/>
    <property type="match status" value="1"/>
</dbReference>
<feature type="domain" description="SMB" evidence="2">
    <location>
        <begin position="54"/>
        <end position="98"/>
    </location>
</feature>
<evidence type="ECO:0000259" key="2">
    <source>
        <dbReference type="PROSITE" id="PS50958"/>
    </source>
</evidence>
<gene>
    <name evidence="3" type="ORF">ElyMa_004333200</name>
</gene>
<dbReference type="Pfam" id="PF01033">
    <property type="entry name" value="Somatomedin_B"/>
    <property type="match status" value="1"/>
</dbReference>
<keyword evidence="4" id="KW-1185">Reference proteome</keyword>
<organism evidence="3 4">
    <name type="scientific">Elysia marginata</name>
    <dbReference type="NCBI Taxonomy" id="1093978"/>
    <lineage>
        <taxon>Eukaryota</taxon>
        <taxon>Metazoa</taxon>
        <taxon>Spiralia</taxon>
        <taxon>Lophotrochozoa</taxon>
        <taxon>Mollusca</taxon>
        <taxon>Gastropoda</taxon>
        <taxon>Heterobranchia</taxon>
        <taxon>Euthyneura</taxon>
        <taxon>Panpulmonata</taxon>
        <taxon>Sacoglossa</taxon>
        <taxon>Placobranchoidea</taxon>
        <taxon>Plakobranchidae</taxon>
        <taxon>Elysia</taxon>
    </lineage>
</organism>
<keyword evidence="1" id="KW-1015">Disulfide bond</keyword>
<sequence>MNSSVTTNIPENEANESLLGRFEQECLAKFITYVYEKGLCNAPSKEIFWEISKSQYTCSNRCNQSAIYGNKRECSCDSVCLLYDDCCDDFSTICPEAYALGKISYQNLDGAIPGCVAFSFASLYSHRSGEWYTTSPASSTTWDISMQLKYGSLIYPAMTLKTFTVGFSEFKVADFTLGIIFNNYLAFSMWDVRKMKPTLIPSRSILDCSGSSVKHLVHSNVADVIPWCRVQLVDSVRTSLHRNCASLNAITCKCSLGDGKTKSFFDYPQNSCAGERNRWPLLSRDEKLRARFKLYRMESFVIKTYEGEKCQSQNVEKVDFESEPLLKALDFKKSLKIIISPTSLSSTVSTVSAEKNKAYESADKTFATPIPTILEDESLNEQSFEFVVELTKTLERRLRCPSLNSYLSNCRLEECVPGALVLTDGPSYDNRQLNNARCFLPTAASLHAFAQGLAIPLCTCMRFLAALSDLNIWKISVDHAKKDQCFFRLQVFQENPDDAEEVIFDGKPKMYTFTDTAENTRQRLQNLLYTSKAYCLQDNVYRLRICFFTHVDGENPASSNCSMSMELFPLSNGPEVVTVVNRYPLERNQGQDVQTNSSIHRRGHLLSRKPCLLNVTSRVQTNESQRVRGHYSVQDEEEFPNCSAAAIAV</sequence>
<dbReference type="EMBL" id="BMAT01008736">
    <property type="protein sequence ID" value="GFR91627.1"/>
    <property type="molecule type" value="Genomic_DNA"/>
</dbReference>